<evidence type="ECO:0000259" key="2">
    <source>
        <dbReference type="Pfam" id="PF00679"/>
    </source>
</evidence>
<keyword evidence="4" id="KW-1185">Reference proteome</keyword>
<dbReference type="InterPro" id="IPR009000">
    <property type="entry name" value="Transl_B-barrel_sf"/>
</dbReference>
<proteinExistence type="predicted"/>
<dbReference type="InterPro" id="IPR000640">
    <property type="entry name" value="EFG_V-like"/>
</dbReference>
<dbReference type="Pfam" id="PF00679">
    <property type="entry name" value="EFG_C"/>
    <property type="match status" value="1"/>
</dbReference>
<keyword evidence="1" id="KW-0472">Membrane</keyword>
<comment type="caution">
    <text evidence="3">The sequence shown here is derived from an EMBL/GenBank/DDBJ whole genome shotgun (WGS) entry which is preliminary data.</text>
</comment>
<dbReference type="Gene3D" id="2.40.30.10">
    <property type="entry name" value="Translation factors"/>
    <property type="match status" value="1"/>
</dbReference>
<sequence length="334" mass="37025">MNVTELLEAIVTQLPAPIDSGENKPLKALVFDSQYDQYQGIIAHIRVIDGQVSAQESLTLMAQQKSFKAKEVANFTPILKPVKVLKTGEIGYVATGIKAPQGLRVGNTITSTQNKTPIPVPGYKPITPVVFAGIYPNNSDYQELKLAMEKMVLTDSSLQYTEIVSEALGAGFHCGFLGLFHLQIIRERLSQDFNISVITTASNVNYEVQLKDGAIQNINNPAKFPDFSKIKVVKEPFEKAQITVPQVYLNKVIDLSNHYRGLLVSLDNDDQLVTLHYEFPIAEIAFNFFGKLKTVTQGYATFDTVLADKRESDVVKLTIDVNYTNVDSLTLTSF</sequence>
<accession>A0ABU8SJ01</accession>
<reference evidence="3 4" key="1">
    <citation type="submission" date="2023-10" db="EMBL/GenBank/DDBJ databases">
        <title>Holzapfeliella saturejae sp. nov. isolated from Satureja montana flowers.</title>
        <authorList>
            <person name="Alcantara C."/>
            <person name="Zuniga M."/>
            <person name="Landete J.M."/>
            <person name="Monedero V."/>
        </authorList>
    </citation>
    <scope>NUCLEOTIDE SEQUENCE [LARGE SCALE GENOMIC DNA]</scope>
    <source>
        <strain evidence="3 4">He02</strain>
    </source>
</reference>
<dbReference type="SUPFAM" id="SSF54980">
    <property type="entry name" value="EF-G C-terminal domain-like"/>
    <property type="match status" value="2"/>
</dbReference>
<dbReference type="PANTHER" id="PTHR43512">
    <property type="entry name" value="TRANSLATION FACTOR GUF1-RELATED"/>
    <property type="match status" value="1"/>
</dbReference>
<dbReference type="RefSeq" id="WP_339970052.1">
    <property type="nucleotide sequence ID" value="NZ_JAWMWG010000001.1"/>
</dbReference>
<evidence type="ECO:0000256" key="1">
    <source>
        <dbReference type="ARBA" id="ARBA00023136"/>
    </source>
</evidence>
<dbReference type="SUPFAM" id="SSF50447">
    <property type="entry name" value="Translation proteins"/>
    <property type="match status" value="1"/>
</dbReference>
<feature type="domain" description="Elongation factor EFG" evidence="2">
    <location>
        <begin position="233"/>
        <end position="307"/>
    </location>
</feature>
<name>A0ABU8SJ01_9LACO</name>
<evidence type="ECO:0000313" key="3">
    <source>
        <dbReference type="EMBL" id="MEJ6348662.1"/>
    </source>
</evidence>
<dbReference type="Gene3D" id="3.30.70.870">
    <property type="entry name" value="Elongation Factor G (Translational Gtpase), domain 3"/>
    <property type="match status" value="1"/>
</dbReference>
<dbReference type="EMBL" id="JAWMWG010000001">
    <property type="protein sequence ID" value="MEJ6348662.1"/>
    <property type="molecule type" value="Genomic_DNA"/>
</dbReference>
<dbReference type="InterPro" id="IPR006297">
    <property type="entry name" value="EF-4"/>
</dbReference>
<organism evidence="3 4">
    <name type="scientific">Holzapfeliella saturejae</name>
    <dbReference type="NCBI Taxonomy" id="3082953"/>
    <lineage>
        <taxon>Bacteria</taxon>
        <taxon>Bacillati</taxon>
        <taxon>Bacillota</taxon>
        <taxon>Bacilli</taxon>
        <taxon>Lactobacillales</taxon>
        <taxon>Lactobacillaceae</taxon>
        <taxon>Holzapfeliella</taxon>
    </lineage>
</organism>
<protein>
    <recommendedName>
        <fullName evidence="2">Elongation factor EFG domain-containing protein</fullName>
    </recommendedName>
</protein>
<dbReference type="PANTHER" id="PTHR43512:SF4">
    <property type="entry name" value="TRANSLATION FACTOR GUF1 HOMOLOG, CHLOROPLASTIC"/>
    <property type="match status" value="1"/>
</dbReference>
<gene>
    <name evidence="3" type="ORF">R4Y45_05395</name>
</gene>
<evidence type="ECO:0000313" key="4">
    <source>
        <dbReference type="Proteomes" id="UP001377804"/>
    </source>
</evidence>
<dbReference type="InterPro" id="IPR035647">
    <property type="entry name" value="EFG_III/V"/>
</dbReference>
<dbReference type="Proteomes" id="UP001377804">
    <property type="component" value="Unassembled WGS sequence"/>
</dbReference>
<dbReference type="Gene3D" id="3.30.70.240">
    <property type="match status" value="1"/>
</dbReference>